<dbReference type="Ensembl" id="ENSCGRT00001001004.1">
    <property type="protein sequence ID" value="ENSCGRP00001000980.1"/>
    <property type="gene ID" value="ENSCGRG00001000757.1"/>
</dbReference>
<evidence type="ECO:0000313" key="2">
    <source>
        <dbReference type="Ensembl" id="ENSCGRP00001000980.1"/>
    </source>
</evidence>
<sequence length="78" mass="8937">MRLLVICSLLCMLLLSFCVLSSEGKRHRLRPSKFKPCCYLTHRSKLTPQKGHHTRPCRPCRIKPPSKTWVVPGALPQV</sequence>
<reference evidence="5" key="3">
    <citation type="submission" date="2025-04" db="UniProtKB">
        <authorList>
            <consortium name="RefSeq"/>
        </authorList>
    </citation>
    <scope>IDENTIFICATION</scope>
    <source>
        <strain evidence="5">17A/GY</strain>
        <tissue evidence="5">Liver</tissue>
    </source>
</reference>
<reference evidence="4" key="2">
    <citation type="journal article" date="2020" name="Biotechnol. Bioeng.">
        <title>Chromosome-scale scaffolds for the Chinese hamster reference genome assembly to facilitate the study of the CHO epigenome.</title>
        <authorList>
            <person name="Hilliard W."/>
            <person name="MacDonald M."/>
            <person name="Lee K.H."/>
        </authorList>
    </citation>
    <scope>NUCLEOTIDE SEQUENCE [LARGE SCALE GENOMIC DNA]</scope>
    <source>
        <strain evidence="4">17A/GY</strain>
    </source>
</reference>
<reference evidence="4" key="1">
    <citation type="journal article" date="2018" name="Biotechnol. Bioeng.">
        <title>A reference genome of the Chinese hamster based on a hybrid assembly strategy.</title>
        <authorList>
            <person name="Rupp O."/>
            <person name="MacDonald M.L."/>
            <person name="Li S."/>
            <person name="Dhiman H."/>
            <person name="Polson S."/>
            <person name="Griep S."/>
            <person name="Heffner K."/>
            <person name="Hernandez I."/>
            <person name="Brinkrolf K."/>
            <person name="Jadhav V."/>
            <person name="Samoudi M."/>
            <person name="Hao H."/>
            <person name="Kingham B."/>
            <person name="Goesmann A."/>
            <person name="Betenbaugh M.J."/>
            <person name="Lewis N.E."/>
            <person name="Borth N."/>
            <person name="Lee K.H."/>
        </authorList>
    </citation>
    <scope>NUCLEOTIDE SEQUENCE [LARGE SCALE GENOMIC DNA]</scope>
    <source>
        <strain evidence="4">17A/GY</strain>
    </source>
</reference>
<dbReference type="Proteomes" id="UP001108280">
    <property type="component" value="Chromosome 1"/>
</dbReference>
<organism evidence="2 3">
    <name type="scientific">Cricetulus griseus</name>
    <name type="common">Chinese hamster</name>
    <name type="synonym">Cricetulus barabensis griseus</name>
    <dbReference type="NCBI Taxonomy" id="10029"/>
    <lineage>
        <taxon>Eukaryota</taxon>
        <taxon>Metazoa</taxon>
        <taxon>Chordata</taxon>
        <taxon>Craniata</taxon>
        <taxon>Vertebrata</taxon>
        <taxon>Euteleostomi</taxon>
        <taxon>Mammalia</taxon>
        <taxon>Eutheria</taxon>
        <taxon>Euarchontoglires</taxon>
        <taxon>Glires</taxon>
        <taxon>Rodentia</taxon>
        <taxon>Myomorpha</taxon>
        <taxon>Muroidea</taxon>
        <taxon>Cricetidae</taxon>
        <taxon>Cricetinae</taxon>
        <taxon>Cricetulus</taxon>
    </lineage>
</organism>
<keyword evidence="4" id="KW-1185">Reference proteome</keyword>
<dbReference type="InterPro" id="IPR031713">
    <property type="entry name" value="GPR15L"/>
</dbReference>
<evidence type="ECO:0000313" key="3">
    <source>
        <dbReference type="Proteomes" id="UP000694386"/>
    </source>
</evidence>
<accession>A0A8C2LAV3</accession>
<dbReference type="RefSeq" id="XP_003504608.1">
    <property type="nucleotide sequence ID" value="XM_003504560.2"/>
</dbReference>
<proteinExistence type="predicted"/>
<name>A0A8C2LAV3_CRIGR</name>
<dbReference type="GeneID" id="100753638"/>
<dbReference type="GeneTree" id="ENSGT00390000015172"/>
<dbReference type="Proteomes" id="UP000694386">
    <property type="component" value="Unplaced"/>
</dbReference>
<feature type="chain" id="PRO_5044678453" evidence="1">
    <location>
        <begin position="25"/>
        <end position="78"/>
    </location>
</feature>
<dbReference type="AlphaFoldDB" id="A0A8C2LAV3"/>
<evidence type="ECO:0000313" key="5">
    <source>
        <dbReference type="RefSeq" id="XP_027245131.1"/>
    </source>
</evidence>
<dbReference type="OrthoDB" id="9627112at2759"/>
<dbReference type="Pfam" id="PF15854">
    <property type="entry name" value="GPR15L"/>
    <property type="match status" value="1"/>
</dbReference>
<dbReference type="CTD" id="387695"/>
<reference evidence="2" key="4">
    <citation type="submission" date="2025-05" db="UniProtKB">
        <authorList>
            <consortium name="Ensembl"/>
        </authorList>
    </citation>
    <scope>IDENTIFICATION</scope>
</reference>
<dbReference type="OMA" id="RARLCCH"/>
<evidence type="ECO:0000313" key="4">
    <source>
        <dbReference type="Proteomes" id="UP001108280"/>
    </source>
</evidence>
<dbReference type="RefSeq" id="XP_027245131.1">
    <property type="nucleotide sequence ID" value="XM_027389330.2"/>
</dbReference>
<protein>
    <submittedName>
        <fullName evidence="2">G protein coupled receptor 15 ligand</fullName>
    </submittedName>
    <submittedName>
        <fullName evidence="5">Protein GPR15L isoform X1</fullName>
    </submittedName>
</protein>
<feature type="signal peptide" evidence="1">
    <location>
        <begin position="1"/>
        <end position="24"/>
    </location>
</feature>
<keyword evidence="1" id="KW-0732">Signal</keyword>
<dbReference type="KEGG" id="cge:100753638"/>
<gene>
    <name evidence="2" type="primary">Gpr15lg</name>
    <name evidence="5" type="synonym">CUNH10orf99</name>
</gene>
<dbReference type="GO" id="GO:0048247">
    <property type="term" value="P:lymphocyte chemotaxis"/>
    <property type="evidence" value="ECO:0007669"/>
    <property type="project" value="Ensembl"/>
</dbReference>
<evidence type="ECO:0000256" key="1">
    <source>
        <dbReference type="SAM" id="SignalP"/>
    </source>
</evidence>
<dbReference type="GO" id="GO:0008009">
    <property type="term" value="F:chemokine activity"/>
    <property type="evidence" value="ECO:0007669"/>
    <property type="project" value="Ensembl"/>
</dbReference>